<evidence type="ECO:0000256" key="9">
    <source>
        <dbReference type="ARBA" id="ARBA00022840"/>
    </source>
</evidence>
<evidence type="ECO:0000256" key="1">
    <source>
        <dbReference type="ARBA" id="ARBA00000085"/>
    </source>
</evidence>
<dbReference type="EC" id="2.7.13.3" evidence="3"/>
<keyword evidence="16" id="KW-1185">Reference proteome</keyword>
<comment type="subcellular location">
    <subcellularLocation>
        <location evidence="2">Cell membrane</location>
        <topology evidence="2">Multi-pass membrane protein</topology>
    </subcellularLocation>
</comment>
<comment type="caution">
    <text evidence="15">The sequence shown here is derived from an EMBL/GenBank/DDBJ whole genome shotgun (WGS) entry which is preliminary data.</text>
</comment>
<dbReference type="Pfam" id="PF02518">
    <property type="entry name" value="HATPase_c"/>
    <property type="match status" value="1"/>
</dbReference>
<evidence type="ECO:0000256" key="5">
    <source>
        <dbReference type="ARBA" id="ARBA00022679"/>
    </source>
</evidence>
<feature type="transmembrane region" description="Helical" evidence="13">
    <location>
        <begin position="12"/>
        <end position="29"/>
    </location>
</feature>
<dbReference type="GO" id="GO:0004673">
    <property type="term" value="F:protein histidine kinase activity"/>
    <property type="evidence" value="ECO:0007669"/>
    <property type="project" value="UniProtKB-EC"/>
</dbReference>
<dbReference type="PANTHER" id="PTHR45453">
    <property type="entry name" value="PHOSPHATE REGULON SENSOR PROTEIN PHOR"/>
    <property type="match status" value="1"/>
</dbReference>
<dbReference type="InterPro" id="IPR005467">
    <property type="entry name" value="His_kinase_dom"/>
</dbReference>
<feature type="domain" description="Histidine kinase" evidence="14">
    <location>
        <begin position="121"/>
        <end position="327"/>
    </location>
</feature>
<dbReference type="Proteomes" id="UP001596494">
    <property type="component" value="Unassembled WGS sequence"/>
</dbReference>
<keyword evidence="7" id="KW-0547">Nucleotide-binding</keyword>
<reference evidence="16" key="1">
    <citation type="journal article" date="2019" name="Int. J. Syst. Evol. Microbiol.">
        <title>The Global Catalogue of Microorganisms (GCM) 10K type strain sequencing project: providing services to taxonomists for standard genome sequencing and annotation.</title>
        <authorList>
            <consortium name="The Broad Institute Genomics Platform"/>
            <consortium name="The Broad Institute Genome Sequencing Center for Infectious Disease"/>
            <person name="Wu L."/>
            <person name="Ma J."/>
        </authorList>
    </citation>
    <scope>NUCLEOTIDE SEQUENCE [LARGE SCALE GENOMIC DNA]</scope>
    <source>
        <strain evidence="16">CCUG 73951</strain>
    </source>
</reference>
<keyword evidence="9" id="KW-0067">ATP-binding</keyword>
<evidence type="ECO:0000256" key="2">
    <source>
        <dbReference type="ARBA" id="ARBA00004651"/>
    </source>
</evidence>
<dbReference type="EMBL" id="JBHTBY010000001">
    <property type="protein sequence ID" value="MFC7319808.1"/>
    <property type="molecule type" value="Genomic_DNA"/>
</dbReference>
<dbReference type="InterPro" id="IPR004358">
    <property type="entry name" value="Sig_transdc_His_kin-like_C"/>
</dbReference>
<keyword evidence="11" id="KW-0902">Two-component regulatory system</keyword>
<protein>
    <recommendedName>
        <fullName evidence="3">histidine kinase</fullName>
        <ecNumber evidence="3">2.7.13.3</ecNumber>
    </recommendedName>
</protein>
<dbReference type="RefSeq" id="WP_289215581.1">
    <property type="nucleotide sequence ID" value="NZ_JAPVRC010000003.1"/>
</dbReference>
<comment type="catalytic activity">
    <reaction evidence="1">
        <text>ATP + protein L-histidine = ADP + protein N-phospho-L-histidine.</text>
        <dbReference type="EC" id="2.7.13.3"/>
    </reaction>
</comment>
<accession>A0ABW2K0V8</accession>
<proteinExistence type="predicted"/>
<sequence length="335" mass="38742">MIRTFLKERRSWLLVFVLLQLLALLIAYLDSAIPYSAMLYYVFLSTVLFTIFVIVRYPRETKFFKELEERKHDLDLTSLPEPGRPLEYLIDHNITEPIMELQEKSSAHHLRLEQEKDELLSWIHEVKTPLTAMHLIIDRVEDRELKAQLTHEWLRVHLLLDQQLHQKRMPFIENDLYVEKVELEPLLHSEINTLRSWCMQKGIGFDVDLSIPTVLSDAKWLGFILRQLLTNAVKYSEEGSDITVISREHKGQTNLQVIDRGRGIEARDLARIFEKGFTSTSRHHDTAATGMGLYLAKKSAAPLHIEIDVQSTPGSGASFTLTFPKANEFIEIQGV</sequence>
<dbReference type="SMART" id="SM00387">
    <property type="entry name" value="HATPase_c"/>
    <property type="match status" value="1"/>
</dbReference>
<evidence type="ECO:0000256" key="3">
    <source>
        <dbReference type="ARBA" id="ARBA00012438"/>
    </source>
</evidence>
<evidence type="ECO:0000259" key="14">
    <source>
        <dbReference type="PROSITE" id="PS50109"/>
    </source>
</evidence>
<feature type="transmembrane region" description="Helical" evidence="13">
    <location>
        <begin position="35"/>
        <end position="55"/>
    </location>
</feature>
<evidence type="ECO:0000256" key="7">
    <source>
        <dbReference type="ARBA" id="ARBA00022741"/>
    </source>
</evidence>
<evidence type="ECO:0000256" key="8">
    <source>
        <dbReference type="ARBA" id="ARBA00022777"/>
    </source>
</evidence>
<evidence type="ECO:0000313" key="15">
    <source>
        <dbReference type="EMBL" id="MFC7319808.1"/>
    </source>
</evidence>
<organism evidence="15 16">
    <name type="scientific">Halobacillus campisalis</name>
    <dbReference type="NCBI Taxonomy" id="435909"/>
    <lineage>
        <taxon>Bacteria</taxon>
        <taxon>Bacillati</taxon>
        <taxon>Bacillota</taxon>
        <taxon>Bacilli</taxon>
        <taxon>Bacillales</taxon>
        <taxon>Bacillaceae</taxon>
        <taxon>Halobacillus</taxon>
    </lineage>
</organism>
<keyword evidence="10 13" id="KW-1133">Transmembrane helix</keyword>
<dbReference type="InterPro" id="IPR050351">
    <property type="entry name" value="BphY/WalK/GraS-like"/>
</dbReference>
<dbReference type="InterPro" id="IPR036890">
    <property type="entry name" value="HATPase_C_sf"/>
</dbReference>
<keyword evidence="12 13" id="KW-0472">Membrane</keyword>
<evidence type="ECO:0000256" key="13">
    <source>
        <dbReference type="SAM" id="Phobius"/>
    </source>
</evidence>
<evidence type="ECO:0000256" key="11">
    <source>
        <dbReference type="ARBA" id="ARBA00023012"/>
    </source>
</evidence>
<evidence type="ECO:0000256" key="6">
    <source>
        <dbReference type="ARBA" id="ARBA00022692"/>
    </source>
</evidence>
<evidence type="ECO:0000313" key="16">
    <source>
        <dbReference type="Proteomes" id="UP001596494"/>
    </source>
</evidence>
<dbReference type="PANTHER" id="PTHR45453:SF2">
    <property type="entry name" value="HISTIDINE KINASE"/>
    <property type="match status" value="1"/>
</dbReference>
<dbReference type="PRINTS" id="PR00344">
    <property type="entry name" value="BCTRLSENSOR"/>
</dbReference>
<evidence type="ECO:0000256" key="4">
    <source>
        <dbReference type="ARBA" id="ARBA00022475"/>
    </source>
</evidence>
<dbReference type="SUPFAM" id="SSF55874">
    <property type="entry name" value="ATPase domain of HSP90 chaperone/DNA topoisomerase II/histidine kinase"/>
    <property type="match status" value="1"/>
</dbReference>
<keyword evidence="4" id="KW-1003">Cell membrane</keyword>
<dbReference type="InterPro" id="IPR003594">
    <property type="entry name" value="HATPase_dom"/>
</dbReference>
<name>A0ABW2K0V8_9BACI</name>
<evidence type="ECO:0000256" key="10">
    <source>
        <dbReference type="ARBA" id="ARBA00022989"/>
    </source>
</evidence>
<dbReference type="PROSITE" id="PS50109">
    <property type="entry name" value="HIS_KIN"/>
    <property type="match status" value="1"/>
</dbReference>
<keyword evidence="5 15" id="KW-0808">Transferase</keyword>
<gene>
    <name evidence="15" type="ORF">ACFQMN_02765</name>
</gene>
<evidence type="ECO:0000256" key="12">
    <source>
        <dbReference type="ARBA" id="ARBA00023136"/>
    </source>
</evidence>
<keyword evidence="8 15" id="KW-0418">Kinase</keyword>
<dbReference type="Gene3D" id="3.30.565.10">
    <property type="entry name" value="Histidine kinase-like ATPase, C-terminal domain"/>
    <property type="match status" value="1"/>
</dbReference>
<keyword evidence="6 13" id="KW-0812">Transmembrane</keyword>